<gene>
    <name evidence="1" type="ORF">K05K4_15450</name>
</gene>
<evidence type="ECO:0000313" key="1">
    <source>
        <dbReference type="EMBL" id="ARP18381.1"/>
    </source>
</evidence>
<sequence length="63" mass="7205">MPILNYLKIKSLSAVDDIVQFEKGLILKLRIKNAQRNGLLIRGVEPKEVIRAGDLVMIRFQLD</sequence>
<organism evidence="1">
    <name type="scientific">Vibrio alginolyticus</name>
    <dbReference type="NCBI Taxonomy" id="663"/>
    <lineage>
        <taxon>Bacteria</taxon>
        <taxon>Pseudomonadati</taxon>
        <taxon>Pseudomonadota</taxon>
        <taxon>Gammaproteobacteria</taxon>
        <taxon>Vibrionales</taxon>
        <taxon>Vibrionaceae</taxon>
        <taxon>Vibrio</taxon>
    </lineage>
</organism>
<protein>
    <submittedName>
        <fullName evidence="1">Uncharacterized protein</fullName>
    </submittedName>
</protein>
<name>A0A1W6UKC4_VIBAL</name>
<dbReference type="AlphaFoldDB" id="A0A1W6UKC4"/>
<dbReference type="EMBL" id="CP017902">
    <property type="protein sequence ID" value="ARP18381.1"/>
    <property type="molecule type" value="Genomic_DNA"/>
</dbReference>
<reference evidence="1" key="1">
    <citation type="submission" date="2016-10" db="EMBL/GenBank/DDBJ databases">
        <title>The High Quality Genome of Vibrio alginolyticus K01M1.</title>
        <authorList>
            <person name="Wendling C."/>
            <person name="Chibani C.M."/>
            <person name="Hertel R."/>
            <person name="Sproer C."/>
            <person name="Bunk B."/>
            <person name="Overmann J."/>
            <person name="Roth O."/>
            <person name="Liesegang H."/>
        </authorList>
    </citation>
    <scope>NUCLEOTIDE SEQUENCE</scope>
    <source>
        <strain evidence="1">K05K4</strain>
    </source>
</reference>
<accession>A0A1W6UKC4</accession>
<proteinExistence type="predicted"/>